<organism evidence="10 11">
    <name type="scientific">Gryllotalpicola reticulitermitis</name>
    <dbReference type="NCBI Taxonomy" id="1184153"/>
    <lineage>
        <taxon>Bacteria</taxon>
        <taxon>Bacillati</taxon>
        <taxon>Actinomycetota</taxon>
        <taxon>Actinomycetes</taxon>
        <taxon>Micrococcales</taxon>
        <taxon>Microbacteriaceae</taxon>
        <taxon>Gryllotalpicola</taxon>
    </lineage>
</organism>
<evidence type="ECO:0000259" key="9">
    <source>
        <dbReference type="PROSITE" id="PS50928"/>
    </source>
</evidence>
<accession>A0ABV8Q0A4</accession>
<dbReference type="RefSeq" id="WP_390226639.1">
    <property type="nucleotide sequence ID" value="NZ_JBHSCN010000002.1"/>
</dbReference>
<gene>
    <name evidence="10" type="ORF">ACFOYW_00740</name>
</gene>
<evidence type="ECO:0000256" key="8">
    <source>
        <dbReference type="SAM" id="MobiDB-lite"/>
    </source>
</evidence>
<keyword evidence="4 7" id="KW-0812">Transmembrane</keyword>
<dbReference type="Gene3D" id="1.10.3720.10">
    <property type="entry name" value="MetI-like"/>
    <property type="match status" value="1"/>
</dbReference>
<name>A0ABV8Q0A4_9MICO</name>
<feature type="domain" description="ABC transmembrane type-1" evidence="9">
    <location>
        <begin position="98"/>
        <end position="293"/>
    </location>
</feature>
<evidence type="ECO:0000256" key="5">
    <source>
        <dbReference type="ARBA" id="ARBA00022989"/>
    </source>
</evidence>
<dbReference type="CDD" id="cd06261">
    <property type="entry name" value="TM_PBP2"/>
    <property type="match status" value="1"/>
</dbReference>
<evidence type="ECO:0000256" key="1">
    <source>
        <dbReference type="ARBA" id="ARBA00004651"/>
    </source>
</evidence>
<feature type="transmembrane region" description="Helical" evidence="7">
    <location>
        <begin position="97"/>
        <end position="122"/>
    </location>
</feature>
<feature type="compositionally biased region" description="Low complexity" evidence="8">
    <location>
        <begin position="1"/>
        <end position="13"/>
    </location>
</feature>
<keyword evidence="3" id="KW-1003">Cell membrane</keyword>
<evidence type="ECO:0000256" key="6">
    <source>
        <dbReference type="ARBA" id="ARBA00023136"/>
    </source>
</evidence>
<dbReference type="Pfam" id="PF00528">
    <property type="entry name" value="BPD_transp_1"/>
    <property type="match status" value="1"/>
</dbReference>
<feature type="region of interest" description="Disordered" evidence="8">
    <location>
        <begin position="1"/>
        <end position="20"/>
    </location>
</feature>
<sequence>MSTLVRTAPAPAARTRKSHRPLLQAGMPPESVAMRIVKAIVLVLLCAIVIVPFVSVVATSLADQQQITNAGGFVLWPTHPSLLAYKSLFAGGVVTRALVISLLITAVGTAISLAATGTLAYALSRPDSLGHRPLLLIVLTTLLFAPGIIPNYLIVQQLGLLNNYWSLILPVAVNGFNVIVMRAFFMDIPRELTEAARIDGAGEWHVLRHVVLPLSKAVIAVVGLFYAVAYWNAFFNALLYLNDNSKWPLQLVVRSYVIQSVTLSDPLNSGPVPPTDAVQTAILVISIVPILLVYPFLQRHFAKGVLTGAVKN</sequence>
<dbReference type="InterPro" id="IPR000515">
    <property type="entry name" value="MetI-like"/>
</dbReference>
<keyword evidence="5 7" id="KW-1133">Transmembrane helix</keyword>
<keyword evidence="6 7" id="KW-0472">Membrane</keyword>
<dbReference type="Proteomes" id="UP001595900">
    <property type="component" value="Unassembled WGS sequence"/>
</dbReference>
<evidence type="ECO:0000256" key="3">
    <source>
        <dbReference type="ARBA" id="ARBA00022475"/>
    </source>
</evidence>
<evidence type="ECO:0000256" key="7">
    <source>
        <dbReference type="RuleBase" id="RU363032"/>
    </source>
</evidence>
<keyword evidence="11" id="KW-1185">Reference proteome</keyword>
<keyword evidence="2 7" id="KW-0813">Transport</keyword>
<protein>
    <submittedName>
        <fullName evidence="10">Carbohydrate ABC transporter permease</fullName>
    </submittedName>
</protein>
<feature type="transmembrane region" description="Helical" evidence="7">
    <location>
        <begin position="217"/>
        <end position="241"/>
    </location>
</feature>
<dbReference type="SUPFAM" id="SSF161098">
    <property type="entry name" value="MetI-like"/>
    <property type="match status" value="1"/>
</dbReference>
<feature type="transmembrane region" description="Helical" evidence="7">
    <location>
        <begin position="36"/>
        <end position="58"/>
    </location>
</feature>
<reference evidence="11" key="1">
    <citation type="journal article" date="2019" name="Int. J. Syst. Evol. Microbiol.">
        <title>The Global Catalogue of Microorganisms (GCM) 10K type strain sequencing project: providing services to taxonomists for standard genome sequencing and annotation.</title>
        <authorList>
            <consortium name="The Broad Institute Genomics Platform"/>
            <consortium name="The Broad Institute Genome Sequencing Center for Infectious Disease"/>
            <person name="Wu L."/>
            <person name="Ma J."/>
        </authorList>
    </citation>
    <scope>NUCLEOTIDE SEQUENCE [LARGE SCALE GENOMIC DNA]</scope>
    <source>
        <strain evidence="11">CGMCC 1.10363</strain>
    </source>
</reference>
<proteinExistence type="inferred from homology"/>
<evidence type="ECO:0000313" key="10">
    <source>
        <dbReference type="EMBL" id="MFC4241882.1"/>
    </source>
</evidence>
<dbReference type="PROSITE" id="PS50928">
    <property type="entry name" value="ABC_TM1"/>
    <property type="match status" value="1"/>
</dbReference>
<comment type="subcellular location">
    <subcellularLocation>
        <location evidence="1 7">Cell membrane</location>
        <topology evidence="1 7">Multi-pass membrane protein</topology>
    </subcellularLocation>
</comment>
<dbReference type="InterPro" id="IPR035906">
    <property type="entry name" value="MetI-like_sf"/>
</dbReference>
<dbReference type="PANTHER" id="PTHR43744:SF9">
    <property type="entry name" value="POLYGALACTURONAN_RHAMNOGALACTURONAN TRANSPORT SYSTEM PERMEASE PROTEIN YTCP"/>
    <property type="match status" value="1"/>
</dbReference>
<dbReference type="EMBL" id="JBHSCN010000002">
    <property type="protein sequence ID" value="MFC4241882.1"/>
    <property type="molecule type" value="Genomic_DNA"/>
</dbReference>
<dbReference type="PANTHER" id="PTHR43744">
    <property type="entry name" value="ABC TRANSPORTER PERMEASE PROTEIN MG189-RELATED-RELATED"/>
    <property type="match status" value="1"/>
</dbReference>
<evidence type="ECO:0000256" key="4">
    <source>
        <dbReference type="ARBA" id="ARBA00022692"/>
    </source>
</evidence>
<feature type="transmembrane region" description="Helical" evidence="7">
    <location>
        <begin position="277"/>
        <end position="297"/>
    </location>
</feature>
<comment type="similarity">
    <text evidence="7">Belongs to the binding-protein-dependent transport system permease family.</text>
</comment>
<feature type="transmembrane region" description="Helical" evidence="7">
    <location>
        <begin position="134"/>
        <end position="155"/>
    </location>
</feature>
<comment type="caution">
    <text evidence="10">The sequence shown here is derived from an EMBL/GenBank/DDBJ whole genome shotgun (WGS) entry which is preliminary data.</text>
</comment>
<evidence type="ECO:0000313" key="11">
    <source>
        <dbReference type="Proteomes" id="UP001595900"/>
    </source>
</evidence>
<evidence type="ECO:0000256" key="2">
    <source>
        <dbReference type="ARBA" id="ARBA00022448"/>
    </source>
</evidence>